<dbReference type="InterPro" id="IPR013083">
    <property type="entry name" value="Znf_RING/FYVE/PHD"/>
</dbReference>
<dbReference type="PROSITE" id="PS50016">
    <property type="entry name" value="ZF_PHD_2"/>
    <property type="match status" value="1"/>
</dbReference>
<feature type="domain" description="JmjN" evidence="17">
    <location>
        <begin position="14"/>
        <end position="55"/>
    </location>
</feature>
<dbReference type="InterPro" id="IPR003347">
    <property type="entry name" value="JmjC_dom"/>
</dbReference>
<dbReference type="SMART" id="SM01014">
    <property type="entry name" value="ARID"/>
    <property type="match status" value="1"/>
</dbReference>
<feature type="region of interest" description="Disordered" evidence="14">
    <location>
        <begin position="184"/>
        <end position="216"/>
    </location>
</feature>
<dbReference type="InterPro" id="IPR001606">
    <property type="entry name" value="ARID_dom"/>
</dbReference>
<evidence type="ECO:0000259" key="16">
    <source>
        <dbReference type="PROSITE" id="PS51011"/>
    </source>
</evidence>
<dbReference type="SMART" id="SM00501">
    <property type="entry name" value="BRIGHT"/>
    <property type="match status" value="1"/>
</dbReference>
<dbReference type="Proteomes" id="UP000614601">
    <property type="component" value="Unassembled WGS sequence"/>
</dbReference>
<dbReference type="GO" id="GO:0000785">
    <property type="term" value="C:chromatin"/>
    <property type="evidence" value="ECO:0007669"/>
    <property type="project" value="TreeGrafter"/>
</dbReference>
<dbReference type="GO" id="GO:0008270">
    <property type="term" value="F:zinc ion binding"/>
    <property type="evidence" value="ECO:0007669"/>
    <property type="project" value="UniProtKB-KW"/>
</dbReference>
<accession>A0A811KP13</accession>
<comment type="subcellular location">
    <subcellularLocation>
        <location evidence="1">Nucleus</location>
    </subcellularLocation>
</comment>
<feature type="domain" description="ARID" evidence="16">
    <location>
        <begin position="80"/>
        <end position="168"/>
    </location>
</feature>
<feature type="domain" description="JmjC" evidence="18">
    <location>
        <begin position="390"/>
        <end position="556"/>
    </location>
</feature>
<sequence>MLKLYTEFRPPPEARTYRPTPVEFKDPIRYINSIREEAEKEGIIKIIPPKNAFNHRCVINPDTYTIDTRFQKLCGIDMLCRDRMYFIKQLEVFWFNYDITFTWPYINDCYIDMKRLYELVTQQGGPNEVTKAQHWPEIAKTLGFQANNGQNMREIYTKWLQPFKENFLDHEKVTEDVILLDPNEDVKAENSGKEAEVKEEQKEEEDDDAPPSKRLRKGRMMAGVRCKNVFKSEATSKITGKCGLCMKTTEDGDADFINCTNCNQEFHSECVLMKQCKTVPMKWKCRVCLKKELKEYEFYFIDNDTTKTLTQFRTKANQFKRNYFKIPNSNPSVSMVNVDEIEKEYWKNVADFESKLEVEYGADLESKKLGSGFPRITDIHRGADMDRKAYFARHPWNLNNLPVLNDSALSHVGTDISGMVVPWVYVGMCFSTFCWHVEDHWTYSMNYMHLGETKVWYGFGREYADKFEEVMKRISPDLFQQNPTMLNTMHNMLNPAILMENGIPVKTIRQNAGEFVVTFPRAYHAGFNSGLNVAEAVNFAPCDWLAVGRQCVENYMRTSRCCVFAHDELIFNLANSKKTLSLGMLAAVFDELEEIYRREVAFRKQLGEANCKNSEFCEFGNLPDDDRSCAICGTTLYVTGLEYRGEKQSYFGCSRHFRTLIKKFGRENMIVRYSLTLQQMSMMKQSIVQKVHAGNEWRKQVKIAMTTRIPYREANSMLAIFQKQQLPSCEEKEQLQNAMNIHNEYFMTANRILAAKIKLRDETRIQRADDRVSPHSLMEMIKHMKRLVVHDQSTIDRLEARYRDYLKWTWRYNQISTKEKDLSQLEFIQAMEKIQQEAEALNMKLDEIDEVKYIIKVANWKLRVDTLIHMSKQSEDLDTDHDFSCRATMTELDELRFYGRSHQTNKRVQNATALVVELDRMRALAVRKLDELESYFSPTTSYNLEESRGFEDVMQFAEGLRVIHWFTSDELEDFRTEFKNLEDLHEEILAFSENDVYKLSGVYQLMRKITKNPLLINPVELDLLEEKRDAILAFIEQTYTLMLKERTYHSVVQCLLPRRDLISMAEEATEKLYKQHRDGYSDEWPELKNINTIHHLRSLFPVYDADETIRLLSKAREKNLHMPASKSCIDSPTCSKKLTEEDKADTIQCFVCLQSQHVSCALWSYALDNYPEGLYLCHRCCRSERPLIEDVRKMVANAPQLALEVELVRLATQDVQKQWNSARESQAQGSITPLHYALTLELYDSKIFNALYERFGPKFDEEQKQKWRRIRENNREMPLTTNGTRDTIPTFAKKRKYRCMRIRTLATLPFRRKASLVEKCASETCLQFRADSYRELQCILCEKWYHLACTDVPFEDAKMITSFHCNKCSTNSQPKNLHAAMPRLEPQNELIILE</sequence>
<dbReference type="Pfam" id="PF01388">
    <property type="entry name" value="ARID"/>
    <property type="match status" value="1"/>
</dbReference>
<dbReference type="SMART" id="SM00558">
    <property type="entry name" value="JmjC"/>
    <property type="match status" value="1"/>
</dbReference>
<dbReference type="EMBL" id="CAJFDH010000004">
    <property type="protein sequence ID" value="CAD5218182.1"/>
    <property type="molecule type" value="Genomic_DNA"/>
</dbReference>
<dbReference type="Pfam" id="PF02375">
    <property type="entry name" value="JmjN"/>
    <property type="match status" value="1"/>
</dbReference>
<dbReference type="Gene3D" id="3.30.40.10">
    <property type="entry name" value="Zinc/RING finger domain, C3HC4 (zinc finger)"/>
    <property type="match status" value="1"/>
</dbReference>
<dbReference type="Gene3D" id="2.60.120.650">
    <property type="entry name" value="Cupin"/>
    <property type="match status" value="1"/>
</dbReference>
<keyword evidence="4" id="KW-0479">Metal-binding</keyword>
<evidence type="ECO:0000256" key="14">
    <source>
        <dbReference type="SAM" id="MobiDB-lite"/>
    </source>
</evidence>
<proteinExistence type="inferred from homology"/>
<keyword evidence="10" id="KW-0408">Iron</keyword>
<evidence type="ECO:0000256" key="12">
    <source>
        <dbReference type="ARBA" id="ARBA00048734"/>
    </source>
</evidence>
<evidence type="ECO:0000256" key="10">
    <source>
        <dbReference type="ARBA" id="ARBA00023004"/>
    </source>
</evidence>
<dbReference type="InterPro" id="IPR036431">
    <property type="entry name" value="ARID_dom_sf"/>
</dbReference>
<dbReference type="GO" id="GO:0034647">
    <property type="term" value="F:histone H3K4me/H3K4me2/H3K4me3 demethylase activity"/>
    <property type="evidence" value="ECO:0007669"/>
    <property type="project" value="UniProtKB-EC"/>
</dbReference>
<dbReference type="PROSITE" id="PS01359">
    <property type="entry name" value="ZF_PHD_1"/>
    <property type="match status" value="1"/>
</dbReference>
<dbReference type="InterPro" id="IPR019786">
    <property type="entry name" value="Zinc_finger_PHD-type_CS"/>
</dbReference>
<dbReference type="CDD" id="cd16100">
    <property type="entry name" value="ARID"/>
    <property type="match status" value="1"/>
</dbReference>
<dbReference type="PANTHER" id="PTHR10694:SF33">
    <property type="entry name" value="LYSINE-SPECIFIC DEMETHYLASE 5"/>
    <property type="match status" value="1"/>
</dbReference>
<dbReference type="SUPFAM" id="SSF46774">
    <property type="entry name" value="ARID-like"/>
    <property type="match status" value="1"/>
</dbReference>
<dbReference type="SUPFAM" id="SSF51197">
    <property type="entry name" value="Clavaminate synthase-like"/>
    <property type="match status" value="1"/>
</dbReference>
<name>A0A811KP13_9BILA</name>
<comment type="catalytic activity">
    <reaction evidence="12">
        <text>N(6),N(6),N(6)-trimethyl-L-lysyl(4)-[histone H3] + 3 2-oxoglutarate + 3 O2 = L-lysyl(4)-[histone H3] + 3 formaldehyde + 3 succinate + 3 CO2</text>
        <dbReference type="Rhea" id="RHEA:60208"/>
        <dbReference type="Rhea" id="RHEA-COMP:15537"/>
        <dbReference type="Rhea" id="RHEA-COMP:15547"/>
        <dbReference type="ChEBI" id="CHEBI:15379"/>
        <dbReference type="ChEBI" id="CHEBI:16526"/>
        <dbReference type="ChEBI" id="CHEBI:16810"/>
        <dbReference type="ChEBI" id="CHEBI:16842"/>
        <dbReference type="ChEBI" id="CHEBI:29969"/>
        <dbReference type="ChEBI" id="CHEBI:30031"/>
        <dbReference type="ChEBI" id="CHEBI:61961"/>
        <dbReference type="EC" id="1.14.11.67"/>
    </reaction>
</comment>
<dbReference type="InterPro" id="IPR011011">
    <property type="entry name" value="Znf_FYVE_PHD"/>
</dbReference>
<keyword evidence="6" id="KW-0862">Zinc</keyword>
<dbReference type="GO" id="GO:0005634">
    <property type="term" value="C:nucleus"/>
    <property type="evidence" value="ECO:0007669"/>
    <property type="project" value="UniProtKB-SubCell"/>
</dbReference>
<dbReference type="InterPro" id="IPR019787">
    <property type="entry name" value="Znf_PHD-finger"/>
</dbReference>
<dbReference type="EMBL" id="CAJFCW020000004">
    <property type="protein sequence ID" value="CAG9109530.1"/>
    <property type="molecule type" value="Genomic_DNA"/>
</dbReference>
<organism evidence="19 20">
    <name type="scientific">Bursaphelenchus okinawaensis</name>
    <dbReference type="NCBI Taxonomy" id="465554"/>
    <lineage>
        <taxon>Eukaryota</taxon>
        <taxon>Metazoa</taxon>
        <taxon>Ecdysozoa</taxon>
        <taxon>Nematoda</taxon>
        <taxon>Chromadorea</taxon>
        <taxon>Rhabditida</taxon>
        <taxon>Tylenchina</taxon>
        <taxon>Tylenchomorpha</taxon>
        <taxon>Aphelenchoidea</taxon>
        <taxon>Aphelenchoididae</taxon>
        <taxon>Bursaphelenchus</taxon>
    </lineage>
</organism>
<evidence type="ECO:0000259" key="18">
    <source>
        <dbReference type="PROSITE" id="PS51184"/>
    </source>
</evidence>
<dbReference type="SUPFAM" id="SSF57903">
    <property type="entry name" value="FYVE/PHD zinc finger"/>
    <property type="match status" value="2"/>
</dbReference>
<dbReference type="Pfam" id="PF21323">
    <property type="entry name" value="KDM5_C-hel"/>
    <property type="match status" value="1"/>
</dbReference>
<evidence type="ECO:0000256" key="13">
    <source>
        <dbReference type="PROSITE-ProRule" id="PRU00146"/>
    </source>
</evidence>
<dbReference type="SMART" id="SM00249">
    <property type="entry name" value="PHD"/>
    <property type="match status" value="3"/>
</dbReference>
<evidence type="ECO:0000256" key="8">
    <source>
        <dbReference type="ARBA" id="ARBA00022964"/>
    </source>
</evidence>
<evidence type="ECO:0000256" key="7">
    <source>
        <dbReference type="ARBA" id="ARBA00022853"/>
    </source>
</evidence>
<dbReference type="InterPro" id="IPR003349">
    <property type="entry name" value="JmjN"/>
</dbReference>
<evidence type="ECO:0000259" key="15">
    <source>
        <dbReference type="PROSITE" id="PS50016"/>
    </source>
</evidence>
<dbReference type="PROSITE" id="PS51183">
    <property type="entry name" value="JMJN"/>
    <property type="match status" value="1"/>
</dbReference>
<keyword evidence="20" id="KW-1185">Reference proteome</keyword>
<feature type="compositionally biased region" description="Basic and acidic residues" evidence="14">
    <location>
        <begin position="184"/>
        <end position="201"/>
    </location>
</feature>
<feature type="domain" description="PHD-type" evidence="15">
    <location>
        <begin position="239"/>
        <end position="291"/>
    </location>
</feature>
<evidence type="ECO:0000313" key="20">
    <source>
        <dbReference type="Proteomes" id="UP000614601"/>
    </source>
</evidence>
<evidence type="ECO:0000256" key="1">
    <source>
        <dbReference type="ARBA" id="ARBA00004123"/>
    </source>
</evidence>
<keyword evidence="8" id="KW-0223">Dioxygenase</keyword>
<dbReference type="SMART" id="SM00545">
    <property type="entry name" value="JmjN"/>
    <property type="match status" value="1"/>
</dbReference>
<dbReference type="OrthoDB" id="1678912at2759"/>
<dbReference type="Proteomes" id="UP000783686">
    <property type="component" value="Unassembled WGS sequence"/>
</dbReference>
<dbReference type="InterPro" id="IPR048615">
    <property type="entry name" value="KDM5_C-hel"/>
</dbReference>
<keyword evidence="9" id="KW-0560">Oxidoreductase</keyword>
<dbReference type="PROSITE" id="PS51011">
    <property type="entry name" value="ARID"/>
    <property type="match status" value="1"/>
</dbReference>
<dbReference type="InterPro" id="IPR001965">
    <property type="entry name" value="Znf_PHD"/>
</dbReference>
<evidence type="ECO:0000259" key="17">
    <source>
        <dbReference type="PROSITE" id="PS51183"/>
    </source>
</evidence>
<evidence type="ECO:0000256" key="4">
    <source>
        <dbReference type="ARBA" id="ARBA00022723"/>
    </source>
</evidence>
<dbReference type="EC" id="1.14.11.67" evidence="3"/>
<evidence type="ECO:0000256" key="5">
    <source>
        <dbReference type="ARBA" id="ARBA00022771"/>
    </source>
</evidence>
<dbReference type="GO" id="GO:0006355">
    <property type="term" value="P:regulation of DNA-templated transcription"/>
    <property type="evidence" value="ECO:0007669"/>
    <property type="project" value="TreeGrafter"/>
</dbReference>
<comment type="caution">
    <text evidence="19">The sequence shown here is derived from an EMBL/GenBank/DDBJ whole genome shotgun (WGS) entry which is preliminary data.</text>
</comment>
<evidence type="ECO:0000256" key="11">
    <source>
        <dbReference type="ARBA" id="ARBA00023242"/>
    </source>
</evidence>
<evidence type="ECO:0000256" key="9">
    <source>
        <dbReference type="ARBA" id="ARBA00023002"/>
    </source>
</evidence>
<evidence type="ECO:0000256" key="2">
    <source>
        <dbReference type="ARBA" id="ARBA00006801"/>
    </source>
</evidence>
<evidence type="ECO:0000313" key="19">
    <source>
        <dbReference type="EMBL" id="CAD5218182.1"/>
    </source>
</evidence>
<dbReference type="Gene3D" id="1.10.150.60">
    <property type="entry name" value="ARID DNA-binding domain"/>
    <property type="match status" value="1"/>
</dbReference>
<gene>
    <name evidence="19" type="ORF">BOKJ2_LOCUS7392</name>
</gene>
<dbReference type="PROSITE" id="PS51184">
    <property type="entry name" value="JMJC"/>
    <property type="match status" value="1"/>
</dbReference>
<keyword evidence="11" id="KW-0539">Nucleus</keyword>
<dbReference type="GO" id="GO:0003677">
    <property type="term" value="F:DNA binding"/>
    <property type="evidence" value="ECO:0007669"/>
    <property type="project" value="InterPro"/>
</dbReference>
<dbReference type="PANTHER" id="PTHR10694">
    <property type="entry name" value="LYSINE-SPECIFIC DEMETHYLASE"/>
    <property type="match status" value="1"/>
</dbReference>
<dbReference type="CDD" id="cd15517">
    <property type="entry name" value="PHD_TCF19_like"/>
    <property type="match status" value="1"/>
</dbReference>
<reference evidence="19" key="1">
    <citation type="submission" date="2020-09" db="EMBL/GenBank/DDBJ databases">
        <authorList>
            <person name="Kikuchi T."/>
        </authorList>
    </citation>
    <scope>NUCLEOTIDE SEQUENCE</scope>
    <source>
        <strain evidence="19">SH1</strain>
    </source>
</reference>
<keyword evidence="5 13" id="KW-0863">Zinc-finger</keyword>
<evidence type="ECO:0000256" key="6">
    <source>
        <dbReference type="ARBA" id="ARBA00022833"/>
    </source>
</evidence>
<protein>
    <recommendedName>
        <fullName evidence="3">[histone H3]-trimethyl-L-lysine(4) demethylase</fullName>
        <ecNumber evidence="3">1.14.11.67</ecNumber>
    </recommendedName>
</protein>
<comment type="similarity">
    <text evidence="2">Belongs to the JARID1 histone demethylase family.</text>
</comment>
<keyword evidence="7" id="KW-0156">Chromatin regulator</keyword>
<evidence type="ECO:0000256" key="3">
    <source>
        <dbReference type="ARBA" id="ARBA00012902"/>
    </source>
</evidence>
<dbReference type="Pfam" id="PF02373">
    <property type="entry name" value="JmjC"/>
    <property type="match status" value="1"/>
</dbReference>